<accession>A0AAD9T5C8</accession>
<organism evidence="3 4">
    <name type="scientific">Diplocarpon rosae</name>
    <dbReference type="NCBI Taxonomy" id="946125"/>
    <lineage>
        <taxon>Eukaryota</taxon>
        <taxon>Fungi</taxon>
        <taxon>Dikarya</taxon>
        <taxon>Ascomycota</taxon>
        <taxon>Pezizomycotina</taxon>
        <taxon>Leotiomycetes</taxon>
        <taxon>Helotiales</taxon>
        <taxon>Drepanopezizaceae</taxon>
        <taxon>Diplocarpon</taxon>
    </lineage>
</organism>
<dbReference type="AlphaFoldDB" id="A0AAD9T5C8"/>
<proteinExistence type="predicted"/>
<evidence type="ECO:0000256" key="2">
    <source>
        <dbReference type="SAM" id="MobiDB-lite"/>
    </source>
</evidence>
<dbReference type="Proteomes" id="UP001285354">
    <property type="component" value="Unassembled WGS sequence"/>
</dbReference>
<feature type="coiled-coil region" evidence="1">
    <location>
        <begin position="258"/>
        <end position="285"/>
    </location>
</feature>
<evidence type="ECO:0008006" key="5">
    <source>
        <dbReference type="Google" id="ProtNLM"/>
    </source>
</evidence>
<comment type="caution">
    <text evidence="3">The sequence shown here is derived from an EMBL/GenBank/DDBJ whole genome shotgun (WGS) entry which is preliminary data.</text>
</comment>
<name>A0AAD9T5C8_9HELO</name>
<feature type="compositionally biased region" description="Polar residues" evidence="2">
    <location>
        <begin position="39"/>
        <end position="51"/>
    </location>
</feature>
<feature type="compositionally biased region" description="Low complexity" evidence="2">
    <location>
        <begin position="52"/>
        <end position="66"/>
    </location>
</feature>
<feature type="compositionally biased region" description="Basic and acidic residues" evidence="2">
    <location>
        <begin position="11"/>
        <end position="35"/>
    </location>
</feature>
<keyword evidence="4" id="KW-1185">Reference proteome</keyword>
<protein>
    <recommendedName>
        <fullName evidence="5">Autophagy protein</fullName>
    </recommendedName>
</protein>
<gene>
    <name evidence="3" type="ORF">QTJ16_002165</name>
</gene>
<reference evidence="3" key="1">
    <citation type="submission" date="2023-06" db="EMBL/GenBank/DDBJ databases">
        <title>Draft genome of Marssonina rosae.</title>
        <authorList>
            <person name="Cheng Q."/>
        </authorList>
    </citation>
    <scope>NUCLEOTIDE SEQUENCE</scope>
    <source>
        <strain evidence="3">R4</strain>
    </source>
</reference>
<evidence type="ECO:0000313" key="4">
    <source>
        <dbReference type="Proteomes" id="UP001285354"/>
    </source>
</evidence>
<evidence type="ECO:0000256" key="1">
    <source>
        <dbReference type="SAM" id="Coils"/>
    </source>
</evidence>
<evidence type="ECO:0000313" key="3">
    <source>
        <dbReference type="EMBL" id="KAK2629062.1"/>
    </source>
</evidence>
<sequence>MGWFWGSSSSSDDKDKDPLRDLDPSLREFLKKESPIKYSASNPPAAPQTQKASTTSDSPDSTNPATASDPEADSSPKVPAQSLYKDGRYAHLWKTYQSQQDVEAVSKTDQEKIEDVLAAYKYRKAEIGRAALENCALEQGDVQECYKNGGWASRMTMCRTENRQFERCYMMQGKFLKALGYLSTLDRPPEVDERIQMHADTLYHRMLAQEKAVEAAKAERRPAPEFPPLLASSRSKILAHASPEENKLKPTDLSPKVQAEFKKRLDGLSGNEKELEEKAINAEIQAGAQVAENLGGIYERQAEERRVRKEQGKETIGDKILSVFGSR</sequence>
<feature type="region of interest" description="Disordered" evidence="2">
    <location>
        <begin position="1"/>
        <end position="81"/>
    </location>
</feature>
<keyword evidence="1" id="KW-0175">Coiled coil</keyword>
<dbReference type="EMBL" id="JAUBYV010000002">
    <property type="protein sequence ID" value="KAK2629062.1"/>
    <property type="molecule type" value="Genomic_DNA"/>
</dbReference>